<keyword evidence="7 12" id="KW-0963">Cytoplasm</keyword>
<dbReference type="GO" id="GO:0003949">
    <property type="term" value="F:1-(5-phosphoribosyl)-5-[(5-phosphoribosylamino)methylideneamino]imidazole-4-carboxamide isomerase activity"/>
    <property type="evidence" value="ECO:0007669"/>
    <property type="project" value="UniProtKB-EC"/>
</dbReference>
<evidence type="ECO:0000256" key="13">
    <source>
        <dbReference type="RuleBase" id="RU003657"/>
    </source>
</evidence>
<dbReference type="Pfam" id="PF00977">
    <property type="entry name" value="His_biosynth"/>
    <property type="match status" value="1"/>
</dbReference>
<dbReference type="InterPro" id="IPR044524">
    <property type="entry name" value="Isoase_HisA-like"/>
</dbReference>
<accession>A0ABV9Q2F7</accession>
<evidence type="ECO:0000256" key="14">
    <source>
        <dbReference type="RuleBase" id="RU003658"/>
    </source>
</evidence>
<dbReference type="EC" id="5.3.1.16" evidence="5 12"/>
<dbReference type="InterPro" id="IPR013785">
    <property type="entry name" value="Aldolase_TIM"/>
</dbReference>
<dbReference type="InterPro" id="IPR006062">
    <property type="entry name" value="His_biosynth"/>
</dbReference>
<dbReference type="InterPro" id="IPR011060">
    <property type="entry name" value="RibuloseP-bd_barrel"/>
</dbReference>
<evidence type="ECO:0000313" key="16">
    <source>
        <dbReference type="Proteomes" id="UP001596002"/>
    </source>
</evidence>
<feature type="active site" description="Proton acceptor" evidence="12">
    <location>
        <position position="13"/>
    </location>
</feature>
<comment type="subcellular location">
    <subcellularLocation>
        <location evidence="2 12 14">Cytoplasm</location>
    </subcellularLocation>
</comment>
<evidence type="ECO:0000256" key="9">
    <source>
        <dbReference type="ARBA" id="ARBA00023102"/>
    </source>
</evidence>
<evidence type="ECO:0000256" key="4">
    <source>
        <dbReference type="ARBA" id="ARBA00009667"/>
    </source>
</evidence>
<dbReference type="InterPro" id="IPR023016">
    <property type="entry name" value="HisA/PriA"/>
</dbReference>
<evidence type="ECO:0000256" key="5">
    <source>
        <dbReference type="ARBA" id="ARBA00012550"/>
    </source>
</evidence>
<evidence type="ECO:0000256" key="11">
    <source>
        <dbReference type="ARBA" id="ARBA00030547"/>
    </source>
</evidence>
<dbReference type="PANTHER" id="PTHR43090">
    <property type="entry name" value="1-(5-PHOSPHORIBOSYL)-5-[(5-PHOSPHORIBOSYLAMINO)METHYLIDENEAMINO] IMIDAZOLE-4-CARBOXAMIDE ISOMERASE"/>
    <property type="match status" value="1"/>
</dbReference>
<evidence type="ECO:0000256" key="10">
    <source>
        <dbReference type="ARBA" id="ARBA00023235"/>
    </source>
</evidence>
<keyword evidence="16" id="KW-1185">Reference proteome</keyword>
<comment type="similarity">
    <text evidence="4 12 13">Belongs to the HisA/HisF family.</text>
</comment>
<evidence type="ECO:0000256" key="7">
    <source>
        <dbReference type="ARBA" id="ARBA00022490"/>
    </source>
</evidence>
<comment type="caution">
    <text evidence="15">The sequence shown here is derived from an EMBL/GenBank/DDBJ whole genome shotgun (WGS) entry which is preliminary data.</text>
</comment>
<dbReference type="InterPro" id="IPR006063">
    <property type="entry name" value="HisA_bact_arch"/>
</dbReference>
<keyword evidence="10 12" id="KW-0413">Isomerase</keyword>
<gene>
    <name evidence="12 15" type="primary">hisA</name>
    <name evidence="15" type="ORF">ACFO8Q_13380</name>
</gene>
<dbReference type="Gene3D" id="3.20.20.70">
    <property type="entry name" value="Aldolase class I"/>
    <property type="match status" value="1"/>
</dbReference>
<evidence type="ECO:0000256" key="3">
    <source>
        <dbReference type="ARBA" id="ARBA00005133"/>
    </source>
</evidence>
<proteinExistence type="inferred from homology"/>
<dbReference type="CDD" id="cd04732">
    <property type="entry name" value="HisA"/>
    <property type="match status" value="1"/>
</dbReference>
<sequence length="255" mass="27275">MSKSEFILYPAIDILDGKAVRLLRGDYDEKTVYNDNPVEVARQWVEQGADFIHVVDLDGAKEGSPKNRPVIEEIVKSVPVPVQVGGGIRTGETLEALFSLGVARCILGTAAVREPDFVKQALVEYGEKIAIGIDAKNGWVAVNGWLETSDISAVELGKQLKQWGASRVIFTDIARDGTLTGPNLAATIDLAEQTGLKVIVSGGVKETNDLLELTKYRQTGVAGAIIGKALYTGSIDLQSAITQVKQILDVDGGKA</sequence>
<dbReference type="NCBIfam" id="TIGR00007">
    <property type="entry name" value="1-(5-phosphoribosyl)-5-[(5-phosphoribosylamino)methylideneamino]imidazole-4-carboxamide isomerase"/>
    <property type="match status" value="1"/>
</dbReference>
<dbReference type="HAMAP" id="MF_01014">
    <property type="entry name" value="HisA"/>
    <property type="match status" value="1"/>
</dbReference>
<name>A0ABV9Q2F7_9BACL</name>
<keyword evidence="8 12" id="KW-0028">Amino-acid biosynthesis</keyword>
<evidence type="ECO:0000256" key="6">
    <source>
        <dbReference type="ARBA" id="ARBA00018464"/>
    </source>
</evidence>
<evidence type="ECO:0000256" key="12">
    <source>
        <dbReference type="HAMAP-Rule" id="MF_01014"/>
    </source>
</evidence>
<evidence type="ECO:0000256" key="1">
    <source>
        <dbReference type="ARBA" id="ARBA00000901"/>
    </source>
</evidence>
<reference evidence="16" key="1">
    <citation type="journal article" date="2019" name="Int. J. Syst. Evol. Microbiol.">
        <title>The Global Catalogue of Microorganisms (GCM) 10K type strain sequencing project: providing services to taxonomists for standard genome sequencing and annotation.</title>
        <authorList>
            <consortium name="The Broad Institute Genomics Platform"/>
            <consortium name="The Broad Institute Genome Sequencing Center for Infectious Disease"/>
            <person name="Wu L."/>
            <person name="Ma J."/>
        </authorList>
    </citation>
    <scope>NUCLEOTIDE SEQUENCE [LARGE SCALE GENOMIC DNA]</scope>
    <source>
        <strain evidence="16">WYCCWR 12678</strain>
    </source>
</reference>
<protein>
    <recommendedName>
        <fullName evidence="6 12">1-(5-phosphoribosyl)-5-[(5-phosphoribosylamino)methylideneamino] imidazole-4-carboxamide isomerase</fullName>
        <ecNumber evidence="5 12">5.3.1.16</ecNumber>
    </recommendedName>
    <alternativeName>
        <fullName evidence="11 12">Phosphoribosylformimino-5-aminoimidazole carboxamide ribotide isomerase</fullName>
    </alternativeName>
</protein>
<dbReference type="RefSeq" id="WP_380026293.1">
    <property type="nucleotide sequence ID" value="NZ_JBHSHC010000099.1"/>
</dbReference>
<dbReference type="SUPFAM" id="SSF51366">
    <property type="entry name" value="Ribulose-phoshate binding barrel"/>
    <property type="match status" value="1"/>
</dbReference>
<evidence type="ECO:0000256" key="2">
    <source>
        <dbReference type="ARBA" id="ARBA00004496"/>
    </source>
</evidence>
<dbReference type="Proteomes" id="UP001596002">
    <property type="component" value="Unassembled WGS sequence"/>
</dbReference>
<evidence type="ECO:0000313" key="15">
    <source>
        <dbReference type="EMBL" id="MFC4768340.1"/>
    </source>
</evidence>
<organism evidence="15 16">
    <name type="scientific">Effusibacillus consociatus</name>
    <dbReference type="NCBI Taxonomy" id="1117041"/>
    <lineage>
        <taxon>Bacteria</taxon>
        <taxon>Bacillati</taxon>
        <taxon>Bacillota</taxon>
        <taxon>Bacilli</taxon>
        <taxon>Bacillales</taxon>
        <taxon>Alicyclobacillaceae</taxon>
        <taxon>Effusibacillus</taxon>
    </lineage>
</organism>
<feature type="active site" description="Proton donor" evidence="12">
    <location>
        <position position="134"/>
    </location>
</feature>
<keyword evidence="9 12" id="KW-0368">Histidine biosynthesis</keyword>
<dbReference type="EMBL" id="JBHSHC010000099">
    <property type="protein sequence ID" value="MFC4768340.1"/>
    <property type="molecule type" value="Genomic_DNA"/>
</dbReference>
<dbReference type="NCBIfam" id="NF010112">
    <property type="entry name" value="PRK13585.1"/>
    <property type="match status" value="1"/>
</dbReference>
<dbReference type="PANTHER" id="PTHR43090:SF2">
    <property type="entry name" value="1-(5-PHOSPHORIBOSYL)-5-[(5-PHOSPHORIBOSYLAMINO)METHYLIDENEAMINO] IMIDAZOLE-4-CARBOXAMIDE ISOMERASE"/>
    <property type="match status" value="1"/>
</dbReference>
<comment type="catalytic activity">
    <reaction evidence="1 12 14">
        <text>1-(5-phospho-beta-D-ribosyl)-5-[(5-phospho-beta-D-ribosylamino)methylideneamino]imidazole-4-carboxamide = 5-[(5-phospho-1-deoxy-D-ribulos-1-ylimino)methylamino]-1-(5-phospho-beta-D-ribosyl)imidazole-4-carboxamide</text>
        <dbReference type="Rhea" id="RHEA:15469"/>
        <dbReference type="ChEBI" id="CHEBI:58435"/>
        <dbReference type="ChEBI" id="CHEBI:58525"/>
        <dbReference type="EC" id="5.3.1.16"/>
    </reaction>
</comment>
<evidence type="ECO:0000256" key="8">
    <source>
        <dbReference type="ARBA" id="ARBA00022605"/>
    </source>
</evidence>
<comment type="pathway">
    <text evidence="3 12 14">Amino-acid biosynthesis; L-histidine biosynthesis; L-histidine from 5-phospho-alpha-D-ribose 1-diphosphate: step 4/9.</text>
</comment>